<dbReference type="Proteomes" id="UP000323454">
    <property type="component" value="Unassembled WGS sequence"/>
</dbReference>
<name>A0A5B2WW37_9PSEU</name>
<accession>A0A5B2WW37</accession>
<evidence type="ECO:0000313" key="2">
    <source>
        <dbReference type="Proteomes" id="UP000323454"/>
    </source>
</evidence>
<dbReference type="RefSeq" id="WP_149853208.1">
    <property type="nucleotide sequence ID" value="NZ_VUOB01000060.1"/>
</dbReference>
<comment type="caution">
    <text evidence="1">The sequence shown here is derived from an EMBL/GenBank/DDBJ whole genome shotgun (WGS) entry which is preliminary data.</text>
</comment>
<dbReference type="EMBL" id="VUOB01000060">
    <property type="protein sequence ID" value="KAA2254659.1"/>
    <property type="molecule type" value="Genomic_DNA"/>
</dbReference>
<protein>
    <submittedName>
        <fullName evidence="1">Uncharacterized protein</fullName>
    </submittedName>
</protein>
<reference evidence="1 2" key="2">
    <citation type="submission" date="2019-09" db="EMBL/GenBank/DDBJ databases">
        <authorList>
            <person name="Jin C."/>
        </authorList>
    </citation>
    <scope>NUCLEOTIDE SEQUENCE [LARGE SCALE GENOMIC DNA]</scope>
    <source>
        <strain evidence="1 2">AN110305</strain>
    </source>
</reference>
<dbReference type="AlphaFoldDB" id="A0A5B2WW37"/>
<keyword evidence="2" id="KW-1185">Reference proteome</keyword>
<gene>
    <name evidence="1" type="ORF">F0L68_29980</name>
</gene>
<sequence>MNGCRVDTQVPHELADVLQYTVRMVLLDRGEPGLRELFHGYRRAHTYQPRVLREAADFVAYLAEHAADIPHLAEVAEYELALHRIADGGPAQRVRFSCEPTALLTALAELRLPDRLQPGDYELVVMP</sequence>
<proteinExistence type="predicted"/>
<organism evidence="1 2">
    <name type="scientific">Solihabitans fulvus</name>
    <dbReference type="NCBI Taxonomy" id="1892852"/>
    <lineage>
        <taxon>Bacteria</taxon>
        <taxon>Bacillati</taxon>
        <taxon>Actinomycetota</taxon>
        <taxon>Actinomycetes</taxon>
        <taxon>Pseudonocardiales</taxon>
        <taxon>Pseudonocardiaceae</taxon>
        <taxon>Solihabitans</taxon>
    </lineage>
</organism>
<reference evidence="1 2" key="1">
    <citation type="submission" date="2019-09" db="EMBL/GenBank/DDBJ databases">
        <title>Goodfellowia gen. nov., a new genus of the Pseudonocardineae related to Actinoalloteichus, containing Goodfellowia coeruleoviolacea gen. nov., comb. nov. gen. nov., comb. nov.</title>
        <authorList>
            <person name="Labeda D."/>
        </authorList>
    </citation>
    <scope>NUCLEOTIDE SEQUENCE [LARGE SCALE GENOMIC DNA]</scope>
    <source>
        <strain evidence="1 2">AN110305</strain>
    </source>
</reference>
<evidence type="ECO:0000313" key="1">
    <source>
        <dbReference type="EMBL" id="KAA2254659.1"/>
    </source>
</evidence>